<feature type="domain" description="EamA" evidence="2">
    <location>
        <begin position="8"/>
        <end position="139"/>
    </location>
</feature>
<feature type="transmembrane region" description="Helical" evidence="1">
    <location>
        <begin position="153"/>
        <end position="174"/>
    </location>
</feature>
<evidence type="ECO:0000313" key="3">
    <source>
        <dbReference type="EMBL" id="BAI68572.1"/>
    </source>
</evidence>
<evidence type="ECO:0000259" key="2">
    <source>
        <dbReference type="Pfam" id="PF00892"/>
    </source>
</evidence>
<evidence type="ECO:0000256" key="1">
    <source>
        <dbReference type="SAM" id="Phobius"/>
    </source>
</evidence>
<dbReference type="Gene3D" id="1.10.3730.20">
    <property type="match status" value="1"/>
</dbReference>
<accession>D3DFH0</accession>
<dbReference type="GO" id="GO:0016020">
    <property type="term" value="C:membrane"/>
    <property type="evidence" value="ECO:0007669"/>
    <property type="project" value="InterPro"/>
</dbReference>
<feature type="transmembrane region" description="Helical" evidence="1">
    <location>
        <begin position="214"/>
        <end position="233"/>
    </location>
</feature>
<keyword evidence="1" id="KW-0472">Membrane</keyword>
<sequence>MLNYFILMFGLVLAFLSSFFWATNDLITKKLIHKGLDEYFVLWIRFPVSSLILLPIGIYFWDLSSFVLFSTFLWLPVEVLGGVFFVKALKYTPLSVAMSFYSFMPFFSAVFGFLLLGEALSLQGFLGICLMVVGTLFLTGFSPGEFFRKHIGTVYMLISTLLFGLNVVIGKMVIISSNPFFFSWYYTFCMSFATLIFVSPKHIIERGNYTDKKLLILGILFALGGVFYNTALVYAPASYVAAVERASLLLSMVYGRIFFGEPVKHLLPGVLLMLLGSALLSVG</sequence>
<gene>
    <name evidence="3" type="ordered locus">HTH_0105</name>
</gene>
<dbReference type="InterPro" id="IPR037185">
    <property type="entry name" value="EmrE-like"/>
</dbReference>
<dbReference type="Proteomes" id="UP000002574">
    <property type="component" value="Chromosome"/>
</dbReference>
<feature type="transmembrane region" description="Helical" evidence="1">
    <location>
        <begin position="66"/>
        <end position="86"/>
    </location>
</feature>
<organism evidence="3 4">
    <name type="scientific">Hydrogenobacter thermophilus (strain DSM 6534 / IAM 12695 / TK-6)</name>
    <dbReference type="NCBI Taxonomy" id="608538"/>
    <lineage>
        <taxon>Bacteria</taxon>
        <taxon>Pseudomonadati</taxon>
        <taxon>Aquificota</taxon>
        <taxon>Aquificia</taxon>
        <taxon>Aquificales</taxon>
        <taxon>Aquificaceae</taxon>
        <taxon>Hydrogenobacter</taxon>
    </lineage>
</organism>
<dbReference type="eggNOG" id="COG0697">
    <property type="taxonomic scope" value="Bacteria"/>
</dbReference>
<dbReference type="KEGG" id="hth:HTH_0105"/>
<feature type="transmembrane region" description="Helical" evidence="1">
    <location>
        <begin position="6"/>
        <end position="27"/>
    </location>
</feature>
<evidence type="ECO:0000313" key="4">
    <source>
        <dbReference type="Proteomes" id="UP000002574"/>
    </source>
</evidence>
<dbReference type="PANTHER" id="PTHR22911">
    <property type="entry name" value="ACYL-MALONYL CONDENSING ENZYME-RELATED"/>
    <property type="match status" value="1"/>
</dbReference>
<keyword evidence="4" id="KW-1185">Reference proteome</keyword>
<dbReference type="AlphaFoldDB" id="D3DFH0"/>
<dbReference type="STRING" id="608538.HTH_0105"/>
<keyword evidence="1" id="KW-1133">Transmembrane helix</keyword>
<name>D3DFH0_HYDTT</name>
<keyword evidence="1" id="KW-0812">Transmembrane</keyword>
<feature type="transmembrane region" description="Helical" evidence="1">
    <location>
        <begin position="180"/>
        <end position="198"/>
    </location>
</feature>
<feature type="transmembrane region" description="Helical" evidence="1">
    <location>
        <begin position="39"/>
        <end position="60"/>
    </location>
</feature>
<dbReference type="EMBL" id="AP011112">
    <property type="protein sequence ID" value="BAI68572.1"/>
    <property type="molecule type" value="Genomic_DNA"/>
</dbReference>
<protein>
    <submittedName>
        <fullName evidence="3">Putative permease</fullName>
    </submittedName>
</protein>
<dbReference type="SUPFAM" id="SSF103481">
    <property type="entry name" value="Multidrug resistance efflux transporter EmrE"/>
    <property type="match status" value="1"/>
</dbReference>
<feature type="transmembrane region" description="Helical" evidence="1">
    <location>
        <begin position="266"/>
        <end position="282"/>
    </location>
</feature>
<dbReference type="PANTHER" id="PTHR22911:SF137">
    <property type="entry name" value="SOLUTE CARRIER FAMILY 35 MEMBER G2-RELATED"/>
    <property type="match status" value="1"/>
</dbReference>
<dbReference type="InterPro" id="IPR000620">
    <property type="entry name" value="EamA_dom"/>
</dbReference>
<reference evidence="3 4" key="1">
    <citation type="journal article" date="2010" name="J. Bacteriol.">
        <title>Complete genome sequence of the thermophilic, obligately chemolithoautotrophic hydrogen-oxidizing bacterium Hydrogenobacter thermophilus TK-6.</title>
        <authorList>
            <person name="Arai H."/>
            <person name="Kanbe H."/>
            <person name="Ishii M."/>
            <person name="Igarashi Y."/>
        </authorList>
    </citation>
    <scope>NUCLEOTIDE SEQUENCE [LARGE SCALE GENOMIC DNA]</scope>
    <source>
        <strain evidence="4">DSM 6534 / IAM 12695 / TK-6 [Tokyo]</strain>
    </source>
</reference>
<proteinExistence type="predicted"/>
<dbReference type="Pfam" id="PF00892">
    <property type="entry name" value="EamA"/>
    <property type="match status" value="2"/>
</dbReference>
<feature type="transmembrane region" description="Helical" evidence="1">
    <location>
        <begin position="98"/>
        <end position="116"/>
    </location>
</feature>
<feature type="domain" description="EamA" evidence="2">
    <location>
        <begin position="151"/>
        <end position="281"/>
    </location>
</feature>
<feature type="transmembrane region" description="Helical" evidence="1">
    <location>
        <begin position="122"/>
        <end position="141"/>
    </location>
</feature>